<dbReference type="AlphaFoldDB" id="A0A1U7LWL4"/>
<feature type="compositionally biased region" description="Low complexity" evidence="1">
    <location>
        <begin position="460"/>
        <end position="478"/>
    </location>
</feature>
<organism evidence="3 4">
    <name type="scientific">Neolecta irregularis (strain DAH-3)</name>
    <dbReference type="NCBI Taxonomy" id="1198029"/>
    <lineage>
        <taxon>Eukaryota</taxon>
        <taxon>Fungi</taxon>
        <taxon>Dikarya</taxon>
        <taxon>Ascomycota</taxon>
        <taxon>Taphrinomycotina</taxon>
        <taxon>Neolectales</taxon>
        <taxon>Neolectaceae</taxon>
        <taxon>Neolecta</taxon>
    </lineage>
</organism>
<dbReference type="InterPro" id="IPR019236">
    <property type="entry name" value="APP1_cat"/>
</dbReference>
<comment type="caution">
    <text evidence="3">The sequence shown here is derived from an EMBL/GenBank/DDBJ whole genome shotgun (WGS) entry which is preliminary data.</text>
</comment>
<feature type="region of interest" description="Disordered" evidence="1">
    <location>
        <begin position="424"/>
        <end position="490"/>
    </location>
</feature>
<name>A0A1U7LWL4_NEOID</name>
<feature type="compositionally biased region" description="Polar residues" evidence="1">
    <location>
        <begin position="436"/>
        <end position="459"/>
    </location>
</feature>
<evidence type="ECO:0000259" key="2">
    <source>
        <dbReference type="Pfam" id="PF09949"/>
    </source>
</evidence>
<gene>
    <name evidence="3" type="ORF">NEOLI_000783</name>
</gene>
<proteinExistence type="predicted"/>
<evidence type="ECO:0000313" key="3">
    <source>
        <dbReference type="EMBL" id="OLL27070.1"/>
    </source>
</evidence>
<accession>A0A1U7LWL4</accession>
<sequence length="548" mass="61511">MKIPSFIIEMPPPAAFPPAPPSPLSHIFRRSFSALQPPSLSLGTPRRSFSDDSDSDCHSVSDPQELVLFPSYAYSAPHSPAELHVHVHGWIYASPRATDFTRKHRLLMGLARQIAGLPSLSPTDDSFFSANDLGSPKGKSVPALSESAPFSPRPRNSLVFRRQPTLPRYERYFPNTSLDVLHSNLTERILPVISQPVVSRQVLIQLIGHPSGHILKEETIETDDRGHFKSTLVLASPAVEKITILARSSSDQQNLLVQESSCSVVADRGISIITDVDDTLKKSNVTAGKRELFRNVFLRDHAEVQIQGVKEWFNDLASKGIHFHYVSSSPWQVWPTMREFFREGELPKGSVHLKLYTGVLSGLWQPAMEKKRANLESIFNDFPYRHFILNGDSGEKDLEIYTDMAVKFPKQVLAIMIRDVSTSTPQESTYLRPEPSDSNLSTTSEDSIFSDYSSRENQVPLSPTDQSPSDPPSGSSLSRTDSAIYKSFPTPPRKIENFQRRLSRYRQLLKPLNVDIHMWETGVDAQHICNKIIESNHSITMDTIKSLE</sequence>
<dbReference type="InterPro" id="IPR052935">
    <property type="entry name" value="Mg2+_PAP"/>
</dbReference>
<feature type="region of interest" description="Disordered" evidence="1">
    <location>
        <begin position="38"/>
        <end position="58"/>
    </location>
</feature>
<reference evidence="3 4" key="1">
    <citation type="submission" date="2016-04" db="EMBL/GenBank/DDBJ databases">
        <title>Evolutionary innovation and constraint leading to complex multicellularity in the Ascomycota.</title>
        <authorList>
            <person name="Cisse O."/>
            <person name="Nguyen A."/>
            <person name="Hewitt D.A."/>
            <person name="Jedd G."/>
            <person name="Stajich J.E."/>
        </authorList>
    </citation>
    <scope>NUCLEOTIDE SEQUENCE [LARGE SCALE GENOMIC DNA]</scope>
    <source>
        <strain evidence="3 4">DAH-3</strain>
    </source>
</reference>
<dbReference type="OrthoDB" id="2117591at2759"/>
<keyword evidence="4" id="KW-1185">Reference proteome</keyword>
<feature type="domain" description="Phosphatidate phosphatase APP1 catalytic" evidence="2">
    <location>
        <begin position="270"/>
        <end position="419"/>
    </location>
</feature>
<dbReference type="Proteomes" id="UP000186594">
    <property type="component" value="Unassembled WGS sequence"/>
</dbReference>
<evidence type="ECO:0000313" key="4">
    <source>
        <dbReference type="Proteomes" id="UP000186594"/>
    </source>
</evidence>
<dbReference type="PANTHER" id="PTHR28208:SF3">
    <property type="entry name" value="PHOSPHATIDATE PHOSPHATASE APP1"/>
    <property type="match status" value="1"/>
</dbReference>
<dbReference type="GO" id="GO:0030479">
    <property type="term" value="C:actin cortical patch"/>
    <property type="evidence" value="ECO:0007669"/>
    <property type="project" value="TreeGrafter"/>
</dbReference>
<dbReference type="GO" id="GO:0008195">
    <property type="term" value="F:phosphatidate phosphatase activity"/>
    <property type="evidence" value="ECO:0007669"/>
    <property type="project" value="InterPro"/>
</dbReference>
<dbReference type="PANTHER" id="PTHR28208">
    <property type="entry name" value="PHOSPHATIDATE PHOSPHATASE APP1"/>
    <property type="match status" value="1"/>
</dbReference>
<dbReference type="STRING" id="1198029.A0A1U7LWL4"/>
<protein>
    <recommendedName>
        <fullName evidence="2">Phosphatidate phosphatase APP1 catalytic domain-containing protein</fullName>
    </recommendedName>
</protein>
<evidence type="ECO:0000256" key="1">
    <source>
        <dbReference type="SAM" id="MobiDB-lite"/>
    </source>
</evidence>
<dbReference type="EMBL" id="LXFE01000122">
    <property type="protein sequence ID" value="OLL27070.1"/>
    <property type="molecule type" value="Genomic_DNA"/>
</dbReference>
<dbReference type="Pfam" id="PF09949">
    <property type="entry name" value="APP1_cat"/>
    <property type="match status" value="1"/>
</dbReference>